<sequence length="98" mass="10394">MIVHVTNKPRVESRSSIVAIGKIANQLIKTNGTMATSDQKIADRIPITTADFVGITRKATIGPTVKGNAIGIHSESSRDSASELAHNSVNKSRVAVEN</sequence>
<accession>A0ABP8MRY1</accession>
<evidence type="ECO:0000256" key="1">
    <source>
        <dbReference type="SAM" id="MobiDB-lite"/>
    </source>
</evidence>
<dbReference type="Proteomes" id="UP001500840">
    <property type="component" value="Unassembled WGS sequence"/>
</dbReference>
<dbReference type="EMBL" id="BAABGA010000035">
    <property type="protein sequence ID" value="GAA4454944.1"/>
    <property type="molecule type" value="Genomic_DNA"/>
</dbReference>
<protein>
    <submittedName>
        <fullName evidence="2">Uncharacterized protein</fullName>
    </submittedName>
</protein>
<comment type="caution">
    <text evidence="2">The sequence shown here is derived from an EMBL/GenBank/DDBJ whole genome shotgun (WGS) entry which is preliminary data.</text>
</comment>
<organism evidence="2 3">
    <name type="scientific">Novipirellula rosea</name>
    <dbReference type="NCBI Taxonomy" id="1031540"/>
    <lineage>
        <taxon>Bacteria</taxon>
        <taxon>Pseudomonadati</taxon>
        <taxon>Planctomycetota</taxon>
        <taxon>Planctomycetia</taxon>
        <taxon>Pirellulales</taxon>
        <taxon>Pirellulaceae</taxon>
        <taxon>Novipirellula</taxon>
    </lineage>
</organism>
<reference evidence="3" key="1">
    <citation type="journal article" date="2019" name="Int. J. Syst. Evol. Microbiol.">
        <title>The Global Catalogue of Microorganisms (GCM) 10K type strain sequencing project: providing services to taxonomists for standard genome sequencing and annotation.</title>
        <authorList>
            <consortium name="The Broad Institute Genomics Platform"/>
            <consortium name="The Broad Institute Genome Sequencing Center for Infectious Disease"/>
            <person name="Wu L."/>
            <person name="Ma J."/>
        </authorList>
    </citation>
    <scope>NUCLEOTIDE SEQUENCE [LARGE SCALE GENOMIC DNA]</scope>
    <source>
        <strain evidence="3">JCM 17759</strain>
    </source>
</reference>
<name>A0ABP8MRY1_9BACT</name>
<proteinExistence type="predicted"/>
<feature type="region of interest" description="Disordered" evidence="1">
    <location>
        <begin position="74"/>
        <end position="98"/>
    </location>
</feature>
<evidence type="ECO:0000313" key="2">
    <source>
        <dbReference type="EMBL" id="GAA4454944.1"/>
    </source>
</evidence>
<evidence type="ECO:0000313" key="3">
    <source>
        <dbReference type="Proteomes" id="UP001500840"/>
    </source>
</evidence>
<keyword evidence="3" id="KW-1185">Reference proteome</keyword>
<gene>
    <name evidence="2" type="ORF">GCM10023156_28200</name>
</gene>